<dbReference type="PANTHER" id="PTHR37860">
    <property type="entry name" value="AGAP008810-PA"/>
    <property type="match status" value="1"/>
</dbReference>
<feature type="domain" description="VWFD" evidence="1">
    <location>
        <begin position="1"/>
        <end position="115"/>
    </location>
</feature>
<dbReference type="InterPro" id="IPR001846">
    <property type="entry name" value="VWF_type-D"/>
</dbReference>
<proteinExistence type="predicted"/>
<name>A0A183U8A1_TOXCA</name>
<dbReference type="AlphaFoldDB" id="A0A183U8A1"/>
<evidence type="ECO:0000313" key="2">
    <source>
        <dbReference type="EMBL" id="VDM31902.1"/>
    </source>
</evidence>
<evidence type="ECO:0000259" key="1">
    <source>
        <dbReference type="PROSITE" id="PS51233"/>
    </source>
</evidence>
<accession>A0A183U8A1</accession>
<evidence type="ECO:0000313" key="4">
    <source>
        <dbReference type="WBParaSite" id="TCNE_0000472101-mRNA-1"/>
    </source>
</evidence>
<dbReference type="WBParaSite" id="TCNE_0000472101-mRNA-1">
    <property type="protein sequence ID" value="TCNE_0000472101-mRNA-1"/>
    <property type="gene ID" value="TCNE_0000472101"/>
</dbReference>
<dbReference type="Pfam" id="PF00094">
    <property type="entry name" value="VWD"/>
    <property type="match status" value="1"/>
</dbReference>
<dbReference type="PANTHER" id="PTHR37860:SF1">
    <property type="match status" value="1"/>
</dbReference>
<reference evidence="2 3" key="2">
    <citation type="submission" date="2018-11" db="EMBL/GenBank/DDBJ databases">
        <authorList>
            <consortium name="Pathogen Informatics"/>
        </authorList>
    </citation>
    <scope>NUCLEOTIDE SEQUENCE [LARGE SCALE GENOMIC DNA]</scope>
</reference>
<dbReference type="Proteomes" id="UP000050794">
    <property type="component" value="Unassembled WGS sequence"/>
</dbReference>
<sequence>MSSMSKRNILKVEVAGAPVSMPWQKVDTMDGASLVSVHREGDWTILKSYIGVEVKCNSKRNVCEIKLPGRMHARSSGLLGCNDNEPANDLDLVDGTNNHQVCCGCMLQISSFNQV</sequence>
<dbReference type="EMBL" id="UYWY01008770">
    <property type="protein sequence ID" value="VDM31902.1"/>
    <property type="molecule type" value="Genomic_DNA"/>
</dbReference>
<reference evidence="4" key="1">
    <citation type="submission" date="2016-06" db="UniProtKB">
        <authorList>
            <consortium name="WormBaseParasite"/>
        </authorList>
    </citation>
    <scope>IDENTIFICATION</scope>
</reference>
<evidence type="ECO:0000313" key="3">
    <source>
        <dbReference type="Proteomes" id="UP000050794"/>
    </source>
</evidence>
<dbReference type="PROSITE" id="PS51233">
    <property type="entry name" value="VWFD"/>
    <property type="match status" value="1"/>
</dbReference>
<gene>
    <name evidence="2" type="ORF">TCNE_LOCUS4721</name>
</gene>
<keyword evidence="3" id="KW-1185">Reference proteome</keyword>
<organism evidence="3 4">
    <name type="scientific">Toxocara canis</name>
    <name type="common">Canine roundworm</name>
    <dbReference type="NCBI Taxonomy" id="6265"/>
    <lineage>
        <taxon>Eukaryota</taxon>
        <taxon>Metazoa</taxon>
        <taxon>Ecdysozoa</taxon>
        <taxon>Nematoda</taxon>
        <taxon>Chromadorea</taxon>
        <taxon>Rhabditida</taxon>
        <taxon>Spirurina</taxon>
        <taxon>Ascaridomorpha</taxon>
        <taxon>Ascaridoidea</taxon>
        <taxon>Toxocaridae</taxon>
        <taxon>Toxocara</taxon>
    </lineage>
</organism>
<protein>
    <submittedName>
        <fullName evidence="4">VWFD domain-containing protein</fullName>
    </submittedName>
</protein>